<protein>
    <submittedName>
        <fullName evidence="1">Uncharacterized protein</fullName>
    </submittedName>
</protein>
<proteinExistence type="predicted"/>
<sequence length="100" mass="11217">MTGLDLFDRTGIATFASSGNDEPCPIPTGFSADFTIPTIIWFPLTPHSESKITSWIVVRSLVYSHRVQFQRANALFSTICPQTEIRCVPSLDPIRGRRVY</sequence>
<keyword evidence="2" id="KW-1185">Reference proteome</keyword>
<accession>A0A4C2ADN7</accession>
<gene>
    <name evidence="1" type="ORF">EVAR_100185_1</name>
</gene>
<name>A0A4C2ADN7_EUMVA</name>
<evidence type="ECO:0000313" key="2">
    <source>
        <dbReference type="Proteomes" id="UP000299102"/>
    </source>
</evidence>
<dbReference type="AlphaFoldDB" id="A0A4C2ADN7"/>
<comment type="caution">
    <text evidence="1">The sequence shown here is derived from an EMBL/GenBank/DDBJ whole genome shotgun (WGS) entry which is preliminary data.</text>
</comment>
<reference evidence="1 2" key="1">
    <citation type="journal article" date="2019" name="Commun. Biol.">
        <title>The bagworm genome reveals a unique fibroin gene that provides high tensile strength.</title>
        <authorList>
            <person name="Kono N."/>
            <person name="Nakamura H."/>
            <person name="Ohtoshi R."/>
            <person name="Tomita M."/>
            <person name="Numata K."/>
            <person name="Arakawa K."/>
        </authorList>
    </citation>
    <scope>NUCLEOTIDE SEQUENCE [LARGE SCALE GENOMIC DNA]</scope>
</reference>
<evidence type="ECO:0000313" key="1">
    <source>
        <dbReference type="EMBL" id="GBP97463.1"/>
    </source>
</evidence>
<organism evidence="1 2">
    <name type="scientific">Eumeta variegata</name>
    <name type="common">Bagworm moth</name>
    <name type="synonym">Eumeta japonica</name>
    <dbReference type="NCBI Taxonomy" id="151549"/>
    <lineage>
        <taxon>Eukaryota</taxon>
        <taxon>Metazoa</taxon>
        <taxon>Ecdysozoa</taxon>
        <taxon>Arthropoda</taxon>
        <taxon>Hexapoda</taxon>
        <taxon>Insecta</taxon>
        <taxon>Pterygota</taxon>
        <taxon>Neoptera</taxon>
        <taxon>Endopterygota</taxon>
        <taxon>Lepidoptera</taxon>
        <taxon>Glossata</taxon>
        <taxon>Ditrysia</taxon>
        <taxon>Tineoidea</taxon>
        <taxon>Psychidae</taxon>
        <taxon>Oiketicinae</taxon>
        <taxon>Eumeta</taxon>
    </lineage>
</organism>
<dbReference type="Proteomes" id="UP000299102">
    <property type="component" value="Unassembled WGS sequence"/>
</dbReference>
<dbReference type="EMBL" id="BGZK01002937">
    <property type="protein sequence ID" value="GBP97463.1"/>
    <property type="molecule type" value="Genomic_DNA"/>
</dbReference>